<comment type="caution">
    <text evidence="1">The sequence shown here is derived from an EMBL/GenBank/DDBJ whole genome shotgun (WGS) entry which is preliminary data.</text>
</comment>
<dbReference type="Proteomes" id="UP000265520">
    <property type="component" value="Unassembled WGS sequence"/>
</dbReference>
<protein>
    <submittedName>
        <fullName evidence="1">Uncharacterized protein</fullName>
    </submittedName>
</protein>
<name>A0A392SRG1_9FABA</name>
<dbReference type="EMBL" id="LXQA010425240">
    <property type="protein sequence ID" value="MCI50997.1"/>
    <property type="molecule type" value="Genomic_DNA"/>
</dbReference>
<evidence type="ECO:0000313" key="2">
    <source>
        <dbReference type="Proteomes" id="UP000265520"/>
    </source>
</evidence>
<feature type="non-terminal residue" evidence="1">
    <location>
        <position position="1"/>
    </location>
</feature>
<reference evidence="1 2" key="1">
    <citation type="journal article" date="2018" name="Front. Plant Sci.">
        <title>Red Clover (Trifolium pratense) and Zigzag Clover (T. medium) - A Picture of Genomic Similarities and Differences.</title>
        <authorList>
            <person name="Dluhosova J."/>
            <person name="Istvanek J."/>
            <person name="Nedelnik J."/>
            <person name="Repkova J."/>
        </authorList>
    </citation>
    <scope>NUCLEOTIDE SEQUENCE [LARGE SCALE GENOMIC DNA]</scope>
    <source>
        <strain evidence="2">cv. 10/8</strain>
        <tissue evidence="1">Leaf</tissue>
    </source>
</reference>
<proteinExistence type="predicted"/>
<organism evidence="1 2">
    <name type="scientific">Trifolium medium</name>
    <dbReference type="NCBI Taxonomy" id="97028"/>
    <lineage>
        <taxon>Eukaryota</taxon>
        <taxon>Viridiplantae</taxon>
        <taxon>Streptophyta</taxon>
        <taxon>Embryophyta</taxon>
        <taxon>Tracheophyta</taxon>
        <taxon>Spermatophyta</taxon>
        <taxon>Magnoliopsida</taxon>
        <taxon>eudicotyledons</taxon>
        <taxon>Gunneridae</taxon>
        <taxon>Pentapetalae</taxon>
        <taxon>rosids</taxon>
        <taxon>fabids</taxon>
        <taxon>Fabales</taxon>
        <taxon>Fabaceae</taxon>
        <taxon>Papilionoideae</taxon>
        <taxon>50 kb inversion clade</taxon>
        <taxon>NPAAA clade</taxon>
        <taxon>Hologalegina</taxon>
        <taxon>IRL clade</taxon>
        <taxon>Trifolieae</taxon>
        <taxon>Trifolium</taxon>
    </lineage>
</organism>
<evidence type="ECO:0000313" key="1">
    <source>
        <dbReference type="EMBL" id="MCI50997.1"/>
    </source>
</evidence>
<keyword evidence="2" id="KW-1185">Reference proteome</keyword>
<accession>A0A392SRG1</accession>
<dbReference type="AlphaFoldDB" id="A0A392SRG1"/>
<sequence length="83" mass="9038">ARITRIGIKLFLRHAKTEEVMRVVDLDSSLVLGKWPLDLVGDTSVNGKSIVSLPETNNGEIADRELEAVLLINKVENGAGNLD</sequence>